<evidence type="ECO:0000256" key="2">
    <source>
        <dbReference type="ARBA" id="ARBA00022737"/>
    </source>
</evidence>
<dbReference type="OrthoDB" id="25131at2759"/>
<organism evidence="6 7">
    <name type="scientific">Candida dubliniensis (strain CD36 / ATCC MYA-646 / CBS 7987 / NCPF 3949 / NRRL Y-17841)</name>
    <name type="common">Yeast</name>
    <dbReference type="NCBI Taxonomy" id="573826"/>
    <lineage>
        <taxon>Eukaryota</taxon>
        <taxon>Fungi</taxon>
        <taxon>Dikarya</taxon>
        <taxon>Ascomycota</taxon>
        <taxon>Saccharomycotina</taxon>
        <taxon>Pichiomycetes</taxon>
        <taxon>Debaryomycetaceae</taxon>
        <taxon>Candida/Lodderomyces clade</taxon>
        <taxon>Candida</taxon>
    </lineage>
</organism>
<dbReference type="InterPro" id="IPR001680">
    <property type="entry name" value="WD40_rpt"/>
</dbReference>
<dbReference type="eggNOG" id="KOG1188">
    <property type="taxonomic scope" value="Eukaryota"/>
</dbReference>
<dbReference type="SMART" id="SM00320">
    <property type="entry name" value="WD40"/>
    <property type="match status" value="3"/>
</dbReference>
<feature type="compositionally biased region" description="Basic residues" evidence="4">
    <location>
        <begin position="354"/>
        <end position="376"/>
    </location>
</feature>
<dbReference type="InterPro" id="IPR015943">
    <property type="entry name" value="WD40/YVTN_repeat-like_dom_sf"/>
</dbReference>
<dbReference type="HOGENOM" id="CLU_037323_3_1_1"/>
<dbReference type="InterPro" id="IPR039328">
    <property type="entry name" value="WDR89"/>
</dbReference>
<dbReference type="CGD" id="CAL0000166527">
    <property type="gene designation" value="Cd36_26420"/>
</dbReference>
<keyword evidence="2" id="KW-0677">Repeat</keyword>
<dbReference type="PANTHER" id="PTHR22889:SF0">
    <property type="entry name" value="WD REPEAT-CONTAINING PROTEIN 89"/>
    <property type="match status" value="1"/>
</dbReference>
<evidence type="ECO:0000256" key="1">
    <source>
        <dbReference type="ARBA" id="ARBA00022574"/>
    </source>
</evidence>
<evidence type="ECO:0000313" key="7">
    <source>
        <dbReference type="Proteomes" id="UP000002605"/>
    </source>
</evidence>
<dbReference type="Pfam" id="PF00400">
    <property type="entry name" value="WD40"/>
    <property type="match status" value="2"/>
</dbReference>
<evidence type="ECO:0000313" key="6">
    <source>
        <dbReference type="EMBL" id="CAX39675.1"/>
    </source>
</evidence>
<name>B9WKX5_CANDC</name>
<dbReference type="EMBL" id="FM992695">
    <property type="protein sequence ID" value="CAX39675.1"/>
    <property type="molecule type" value="Genomic_DNA"/>
</dbReference>
<dbReference type="PANTHER" id="PTHR22889">
    <property type="entry name" value="WD REPEAT-CONTAINING PROTEIN 89"/>
    <property type="match status" value="1"/>
</dbReference>
<protein>
    <submittedName>
        <fullName evidence="6">WD repeat protein, putative</fullName>
    </submittedName>
</protein>
<evidence type="ECO:0000256" key="3">
    <source>
        <dbReference type="PROSITE-ProRule" id="PRU00221"/>
    </source>
</evidence>
<dbReference type="PROSITE" id="PS50082">
    <property type="entry name" value="WD_REPEATS_2"/>
    <property type="match status" value="1"/>
</dbReference>
<keyword evidence="1 3" id="KW-0853">WD repeat</keyword>
<reference evidence="6 7" key="1">
    <citation type="journal article" date="2009" name="Genome Res.">
        <title>Comparative genomics of the fungal pathogens Candida dubliniensis and Candida albicans.</title>
        <authorList>
            <person name="Jackson A.P."/>
            <person name="Gamble J.A."/>
            <person name="Yeomans T."/>
            <person name="Moran G.P."/>
            <person name="Saunders D."/>
            <person name="Harris D."/>
            <person name="Aslett M."/>
            <person name="Barrell J.F."/>
            <person name="Butler G."/>
            <person name="Citiulo F."/>
            <person name="Coleman D.C."/>
            <person name="de Groot P.W.J."/>
            <person name="Goodwin T.J."/>
            <person name="Quail M.A."/>
            <person name="McQuillan J."/>
            <person name="Munro C.A."/>
            <person name="Pain A."/>
            <person name="Poulter R.T."/>
            <person name="Rajandream M.A."/>
            <person name="Renauld H."/>
            <person name="Spiering M.J."/>
            <person name="Tivey A."/>
            <person name="Gow N.A.R."/>
            <person name="Barrell B."/>
            <person name="Sullivan D.J."/>
            <person name="Berriman M."/>
        </authorList>
    </citation>
    <scope>NUCLEOTIDE SEQUENCE [LARGE SCALE GENOMIC DNA]</scope>
    <source>
        <strain evidence="7">CD36 / ATCC MYA-646 / CBS 7987 / NCPF 3949 / NRRL Y-17841</strain>
    </source>
</reference>
<dbReference type="InterPro" id="IPR036322">
    <property type="entry name" value="WD40_repeat_dom_sf"/>
</dbReference>
<dbReference type="AlphaFoldDB" id="B9WKX5"/>
<dbReference type="SUPFAM" id="SSF50978">
    <property type="entry name" value="WD40 repeat-like"/>
    <property type="match status" value="1"/>
</dbReference>
<dbReference type="Gene3D" id="2.130.10.10">
    <property type="entry name" value="YVTN repeat-like/Quinoprotein amine dehydrogenase"/>
    <property type="match status" value="1"/>
</dbReference>
<feature type="region of interest" description="Disordered" evidence="4">
    <location>
        <begin position="340"/>
        <end position="376"/>
    </location>
</feature>
<dbReference type="RefSeq" id="XP_002421736.1">
    <property type="nucleotide sequence ID" value="XM_002421691.1"/>
</dbReference>
<evidence type="ECO:0000313" key="5">
    <source>
        <dbReference type="CGD" id="CAL0000166527"/>
    </source>
</evidence>
<keyword evidence="7" id="KW-1185">Reference proteome</keyword>
<accession>B9WKX5</accession>
<feature type="repeat" description="WD" evidence="3">
    <location>
        <begin position="142"/>
        <end position="184"/>
    </location>
</feature>
<sequence length="376" mass="42709">MEAKNLHTWLPFTNDDWILKVIQLSENEFIASTSNGSLIGYSISNLSSTPTIKIEKAHESSINDIVKIDNDSIASCSTDGIKIWNLRSKSAISTLTNTKKSNFLSLAYKNNLLAAGTELVGVDAELHIWDIRNTDNVVRSFVDSHHDDITALEFHPTLTNYLMSGSTDGYVNIYNLNETEEDEALHQVINFASVHSCHFITESRISILSHMETFMVHDLNDTNYEELVEPKFKDFGDLRKEWPSNEYVIDISPAGFAAYGSHSESSLSLLPFNPERESFDISKLIFFPKAHGEEVVRDFIVIPNSKMALSCGEDGRIKLWELPFQLKSFLLGSEEKETDITMTEGDVQSEKKSKKDRKDKKKDKKKHKKDVRFKPY</sequence>
<dbReference type="VEuPathDB" id="FungiDB:CD36_26420"/>
<proteinExistence type="predicted"/>
<evidence type="ECO:0000256" key="4">
    <source>
        <dbReference type="SAM" id="MobiDB-lite"/>
    </source>
</evidence>
<dbReference type="KEGG" id="cdu:CD36_26420"/>
<gene>
    <name evidence="5" type="ordered locus">Cd36_26420</name>
    <name evidence="6" type="ORF">CD36_26420</name>
</gene>
<dbReference type="PROSITE" id="PS50294">
    <property type="entry name" value="WD_REPEATS_REGION"/>
    <property type="match status" value="1"/>
</dbReference>
<dbReference type="GeneID" id="8049839"/>
<dbReference type="Proteomes" id="UP000002605">
    <property type="component" value="Chromosome R"/>
</dbReference>